<dbReference type="KEGG" id="pbd:PBOR_24680"/>
<feature type="transmembrane region" description="Helical" evidence="6">
    <location>
        <begin position="130"/>
        <end position="159"/>
    </location>
</feature>
<evidence type="ECO:0000256" key="4">
    <source>
        <dbReference type="ARBA" id="ARBA00022989"/>
    </source>
</evidence>
<feature type="transmembrane region" description="Helical" evidence="6">
    <location>
        <begin position="6"/>
        <end position="26"/>
    </location>
</feature>
<dbReference type="GO" id="GO:0016020">
    <property type="term" value="C:membrane"/>
    <property type="evidence" value="ECO:0007669"/>
    <property type="project" value="UniProtKB-SubCell"/>
</dbReference>
<evidence type="ECO:0000259" key="7">
    <source>
        <dbReference type="Pfam" id="PF02683"/>
    </source>
</evidence>
<protein>
    <submittedName>
        <fullName evidence="8">Cytochrome C biogenesis protein</fullName>
    </submittedName>
</protein>
<dbReference type="RefSeq" id="WP_042215979.1">
    <property type="nucleotide sequence ID" value="NZ_CP009285.1"/>
</dbReference>
<gene>
    <name evidence="8" type="ORF">PBOR_24680</name>
</gene>
<evidence type="ECO:0000256" key="2">
    <source>
        <dbReference type="ARBA" id="ARBA00006143"/>
    </source>
</evidence>
<evidence type="ECO:0000313" key="9">
    <source>
        <dbReference type="Proteomes" id="UP000029518"/>
    </source>
</evidence>
<proteinExistence type="inferred from homology"/>
<evidence type="ECO:0000313" key="8">
    <source>
        <dbReference type="EMBL" id="AIQ59790.1"/>
    </source>
</evidence>
<dbReference type="PANTHER" id="PTHR31272:SF4">
    <property type="entry name" value="CYTOCHROME C-TYPE BIOGENESIS PROTEIN HI_1454-RELATED"/>
    <property type="match status" value="1"/>
</dbReference>
<feature type="transmembrane region" description="Helical" evidence="6">
    <location>
        <begin position="199"/>
        <end position="217"/>
    </location>
</feature>
<dbReference type="PANTHER" id="PTHR31272">
    <property type="entry name" value="CYTOCHROME C-TYPE BIOGENESIS PROTEIN HI_1454-RELATED"/>
    <property type="match status" value="1"/>
</dbReference>
<dbReference type="InterPro" id="IPR051790">
    <property type="entry name" value="Cytochrome_c-biogenesis_DsbD"/>
</dbReference>
<name>A0A089LI60_PAEBO</name>
<evidence type="ECO:0000256" key="5">
    <source>
        <dbReference type="ARBA" id="ARBA00023136"/>
    </source>
</evidence>
<evidence type="ECO:0000256" key="3">
    <source>
        <dbReference type="ARBA" id="ARBA00022692"/>
    </source>
</evidence>
<feature type="domain" description="Cytochrome C biogenesis protein transmembrane" evidence="7">
    <location>
        <begin position="8"/>
        <end position="186"/>
    </location>
</feature>
<comment type="subcellular location">
    <subcellularLocation>
        <location evidence="1">Membrane</location>
        <topology evidence="1">Multi-pass membrane protein</topology>
    </subcellularLocation>
</comment>
<feature type="transmembrane region" description="Helical" evidence="6">
    <location>
        <begin position="58"/>
        <end position="83"/>
    </location>
</feature>
<comment type="similarity">
    <text evidence="2">Belongs to the DsbD family.</text>
</comment>
<reference evidence="8" key="1">
    <citation type="submission" date="2014-08" db="EMBL/GenBank/DDBJ databases">
        <title>Comparative genomics of the Paenibacillus odorifer group.</title>
        <authorList>
            <person name="den Bakker H.C."/>
            <person name="Tsai Y.-C.Y.-C."/>
            <person name="Martin N."/>
            <person name="Korlach J."/>
            <person name="Wiedmann M."/>
        </authorList>
    </citation>
    <scope>NUCLEOTIDE SEQUENCE [LARGE SCALE GENOMIC DNA]</scope>
    <source>
        <strain evidence="8">DSM 13188</strain>
    </source>
</reference>
<keyword evidence="5 6" id="KW-0472">Membrane</keyword>
<organism evidence="8 9">
    <name type="scientific">Paenibacillus borealis</name>
    <dbReference type="NCBI Taxonomy" id="160799"/>
    <lineage>
        <taxon>Bacteria</taxon>
        <taxon>Bacillati</taxon>
        <taxon>Bacillota</taxon>
        <taxon>Bacilli</taxon>
        <taxon>Bacillales</taxon>
        <taxon>Paenibacillaceae</taxon>
        <taxon>Paenibacillus</taxon>
    </lineage>
</organism>
<accession>A0A089LI60</accession>
<feature type="transmembrane region" description="Helical" evidence="6">
    <location>
        <begin position="165"/>
        <end position="187"/>
    </location>
</feature>
<evidence type="ECO:0000256" key="6">
    <source>
        <dbReference type="SAM" id="Phobius"/>
    </source>
</evidence>
<keyword evidence="3 6" id="KW-0812">Transmembrane</keyword>
<dbReference type="EMBL" id="CP009285">
    <property type="protein sequence ID" value="AIQ59790.1"/>
    <property type="molecule type" value="Genomic_DNA"/>
</dbReference>
<dbReference type="GO" id="GO:0017004">
    <property type="term" value="P:cytochrome complex assembly"/>
    <property type="evidence" value="ECO:0007669"/>
    <property type="project" value="InterPro"/>
</dbReference>
<sequence>MSNLNAGIAFAAGVASFISPCCLPLYPSYLSYITGLSVQELKSGSNSKEVRFRTLSHTLAFILGFSAVFYTLGFGAGLFGEFFNGQRDLIRQLSAILIIVMGLFLLGIFQPQFLLRERKLELKWKPAGYLGSFIFGIGFSAGWSPCIGPILTAIIALSASDPGTWFTMITAYSIGFALPFFGLAFFLGGARKILKYSNLLMKLGGGLMVFMGILLFTDQMFRITIWLQGVTPGWLIF</sequence>
<dbReference type="Pfam" id="PF02683">
    <property type="entry name" value="DsbD_TM"/>
    <property type="match status" value="1"/>
</dbReference>
<keyword evidence="4 6" id="KW-1133">Transmembrane helix</keyword>
<dbReference type="OrthoDB" id="9803065at2"/>
<keyword evidence="9" id="KW-1185">Reference proteome</keyword>
<evidence type="ECO:0000256" key="1">
    <source>
        <dbReference type="ARBA" id="ARBA00004141"/>
    </source>
</evidence>
<dbReference type="Proteomes" id="UP000029518">
    <property type="component" value="Chromosome"/>
</dbReference>
<dbReference type="HOGENOM" id="CLU_053225_2_0_9"/>
<dbReference type="InterPro" id="IPR003834">
    <property type="entry name" value="Cyt_c_assmbl_TM_dom"/>
</dbReference>
<dbReference type="AlphaFoldDB" id="A0A089LI60"/>
<feature type="transmembrane region" description="Helical" evidence="6">
    <location>
        <begin position="89"/>
        <end position="109"/>
    </location>
</feature>